<evidence type="ECO:0000313" key="1">
    <source>
        <dbReference type="EMBL" id="CEK50929.1"/>
    </source>
</evidence>
<reference evidence="1" key="1">
    <citation type="submission" date="2014-12" db="EMBL/GenBank/DDBJ databases">
        <title>Insight into the proteome of Arion vulgaris.</title>
        <authorList>
            <person name="Aradska J."/>
            <person name="Bulat T."/>
            <person name="Smidak R."/>
            <person name="Sarate P."/>
            <person name="Gangsoo J."/>
            <person name="Sialana F."/>
            <person name="Bilban M."/>
            <person name="Lubec G."/>
        </authorList>
    </citation>
    <scope>NUCLEOTIDE SEQUENCE</scope>
    <source>
        <tissue evidence="1">Skin</tissue>
    </source>
</reference>
<accession>A0A0B6Y4A4</accession>
<gene>
    <name evidence="1" type="primary">ORF12022</name>
</gene>
<proteinExistence type="predicted"/>
<feature type="non-terminal residue" evidence="1">
    <location>
        <position position="1"/>
    </location>
</feature>
<dbReference type="EMBL" id="HACG01004064">
    <property type="protein sequence ID" value="CEK50929.1"/>
    <property type="molecule type" value="Transcribed_RNA"/>
</dbReference>
<organism evidence="1">
    <name type="scientific">Arion vulgaris</name>
    <dbReference type="NCBI Taxonomy" id="1028688"/>
    <lineage>
        <taxon>Eukaryota</taxon>
        <taxon>Metazoa</taxon>
        <taxon>Spiralia</taxon>
        <taxon>Lophotrochozoa</taxon>
        <taxon>Mollusca</taxon>
        <taxon>Gastropoda</taxon>
        <taxon>Heterobranchia</taxon>
        <taxon>Euthyneura</taxon>
        <taxon>Panpulmonata</taxon>
        <taxon>Eupulmonata</taxon>
        <taxon>Stylommatophora</taxon>
        <taxon>Helicina</taxon>
        <taxon>Arionoidea</taxon>
        <taxon>Arionidae</taxon>
        <taxon>Arion</taxon>
    </lineage>
</organism>
<sequence length="83" mass="9375">GLMCKYSCEECEMFVLDNNTATAVELDKGTILDNMEKVLNLPTSKSAIETDHNGIPYTVLVEKLRDRIQVDNLIVFGEDFHPQ</sequence>
<name>A0A0B6Y4A4_9EUPU</name>
<dbReference type="AlphaFoldDB" id="A0A0B6Y4A4"/>
<feature type="non-terminal residue" evidence="1">
    <location>
        <position position="83"/>
    </location>
</feature>
<protein>
    <submittedName>
        <fullName evidence="1">Uncharacterized protein</fullName>
    </submittedName>
</protein>